<feature type="domain" description="Phospholipid/glycerol acyltransferase" evidence="11">
    <location>
        <begin position="94"/>
        <end position="209"/>
    </location>
</feature>
<dbReference type="AlphaFoldDB" id="A0A4Q7YXT8"/>
<proteinExistence type="inferred from homology"/>
<dbReference type="EC" id="2.3.1.51" evidence="5 9"/>
<evidence type="ECO:0000256" key="2">
    <source>
        <dbReference type="ARBA" id="ARBA00004728"/>
    </source>
</evidence>
<keyword evidence="13" id="KW-1185">Reference proteome</keyword>
<protein>
    <recommendedName>
        <fullName evidence="6 9">1-acyl-sn-glycerol-3-phosphate acyltransferase</fullName>
        <ecNumber evidence="5 9">2.3.1.51</ecNumber>
    </recommendedName>
</protein>
<comment type="domain">
    <text evidence="9">The HXXXXD motif is essential for acyltransferase activity and may constitute the binding site for the phosphate moiety of the glycerol-3-phosphate.</text>
</comment>
<sequence length="264" mass="28328">MGLDSVKSGRKNESSVQSGWDILRSGMFATLKLLLVYLTLGVPAGIIGIPYSFLVGNVKRLYRIAMWIANAGVRAAGIRIEVSGLENVPAGRPCIYMCNHVSNLDPPVVLPVLPGQCSVLLKKELMSIPILGRAMRMGDFVPVERGGKRDAAQASVVAAGKALGDGLNILVFPEGTRSKDGHLSTFKKGPFFLAMETLAPVVPVAVSGTEKMMRKGSAAITPGVARVRLLPVIEPKDFETREDLLRAVREEIAAALPEEMKPLD</sequence>
<name>A0A4Q7YXT8_9BACT</name>
<keyword evidence="9" id="KW-1208">Phospholipid metabolism</keyword>
<evidence type="ECO:0000256" key="8">
    <source>
        <dbReference type="ARBA" id="ARBA00023315"/>
    </source>
</evidence>
<evidence type="ECO:0000256" key="9">
    <source>
        <dbReference type="RuleBase" id="RU361267"/>
    </source>
</evidence>
<keyword evidence="9" id="KW-0594">Phospholipid biosynthesis</keyword>
<organism evidence="12 13">
    <name type="scientific">Edaphobacter modestus</name>
    <dbReference type="NCBI Taxonomy" id="388466"/>
    <lineage>
        <taxon>Bacteria</taxon>
        <taxon>Pseudomonadati</taxon>
        <taxon>Acidobacteriota</taxon>
        <taxon>Terriglobia</taxon>
        <taxon>Terriglobales</taxon>
        <taxon>Acidobacteriaceae</taxon>
        <taxon>Edaphobacter</taxon>
    </lineage>
</organism>
<evidence type="ECO:0000256" key="5">
    <source>
        <dbReference type="ARBA" id="ARBA00013211"/>
    </source>
</evidence>
<dbReference type="Proteomes" id="UP000292958">
    <property type="component" value="Unassembled WGS sequence"/>
</dbReference>
<comment type="pathway">
    <text evidence="3">Lipid metabolism.</text>
</comment>
<comment type="catalytic activity">
    <reaction evidence="1 9">
        <text>a 1-acyl-sn-glycero-3-phosphate + an acyl-CoA = a 1,2-diacyl-sn-glycero-3-phosphate + CoA</text>
        <dbReference type="Rhea" id="RHEA:19709"/>
        <dbReference type="ChEBI" id="CHEBI:57287"/>
        <dbReference type="ChEBI" id="CHEBI:57970"/>
        <dbReference type="ChEBI" id="CHEBI:58342"/>
        <dbReference type="ChEBI" id="CHEBI:58608"/>
        <dbReference type="EC" id="2.3.1.51"/>
    </reaction>
</comment>
<evidence type="ECO:0000256" key="10">
    <source>
        <dbReference type="SAM" id="Phobius"/>
    </source>
</evidence>
<keyword evidence="10" id="KW-0812">Transmembrane</keyword>
<keyword evidence="8 9" id="KW-0012">Acyltransferase</keyword>
<evidence type="ECO:0000313" key="13">
    <source>
        <dbReference type="Proteomes" id="UP000292958"/>
    </source>
</evidence>
<dbReference type="EMBL" id="SHKW01000001">
    <property type="protein sequence ID" value="RZU42687.1"/>
    <property type="molecule type" value="Genomic_DNA"/>
</dbReference>
<dbReference type="InterPro" id="IPR002123">
    <property type="entry name" value="Plipid/glycerol_acylTrfase"/>
</dbReference>
<keyword evidence="9" id="KW-0444">Lipid biosynthesis</keyword>
<accession>A0A4Q7YXT8</accession>
<evidence type="ECO:0000256" key="7">
    <source>
        <dbReference type="ARBA" id="ARBA00022679"/>
    </source>
</evidence>
<evidence type="ECO:0000313" key="12">
    <source>
        <dbReference type="EMBL" id="RZU42687.1"/>
    </source>
</evidence>
<keyword evidence="10" id="KW-0472">Membrane</keyword>
<dbReference type="InterPro" id="IPR004552">
    <property type="entry name" value="AGP_acyltrans"/>
</dbReference>
<keyword evidence="7 9" id="KW-0808">Transferase</keyword>
<dbReference type="PANTHER" id="PTHR10434:SF11">
    <property type="entry name" value="1-ACYL-SN-GLYCEROL-3-PHOSPHATE ACYLTRANSFERASE"/>
    <property type="match status" value="1"/>
</dbReference>
<dbReference type="Pfam" id="PF01553">
    <property type="entry name" value="Acyltransferase"/>
    <property type="match status" value="1"/>
</dbReference>
<dbReference type="SMART" id="SM00563">
    <property type="entry name" value="PlsC"/>
    <property type="match status" value="1"/>
</dbReference>
<evidence type="ECO:0000256" key="3">
    <source>
        <dbReference type="ARBA" id="ARBA00005189"/>
    </source>
</evidence>
<gene>
    <name evidence="12" type="ORF">BDD14_4279</name>
</gene>
<evidence type="ECO:0000256" key="4">
    <source>
        <dbReference type="ARBA" id="ARBA00008655"/>
    </source>
</evidence>
<dbReference type="SUPFAM" id="SSF69593">
    <property type="entry name" value="Glycerol-3-phosphate (1)-acyltransferase"/>
    <property type="match status" value="1"/>
</dbReference>
<dbReference type="GO" id="GO:0006654">
    <property type="term" value="P:phosphatidic acid biosynthetic process"/>
    <property type="evidence" value="ECO:0007669"/>
    <property type="project" value="TreeGrafter"/>
</dbReference>
<keyword evidence="10" id="KW-1133">Transmembrane helix</keyword>
<comment type="pathway">
    <text evidence="2">Phospholipid metabolism; CDP-diacylglycerol biosynthesis; CDP-diacylglycerol from sn-glycerol 3-phosphate: step 2/3.</text>
</comment>
<dbReference type="GO" id="GO:0003841">
    <property type="term" value="F:1-acylglycerol-3-phosphate O-acyltransferase activity"/>
    <property type="evidence" value="ECO:0007669"/>
    <property type="project" value="UniProtKB-UniRule"/>
</dbReference>
<keyword evidence="9" id="KW-0443">Lipid metabolism</keyword>
<dbReference type="NCBIfam" id="TIGR00530">
    <property type="entry name" value="AGP_acyltrn"/>
    <property type="match status" value="1"/>
</dbReference>
<comment type="caution">
    <text evidence="12">The sequence shown here is derived from an EMBL/GenBank/DDBJ whole genome shotgun (WGS) entry which is preliminary data.</text>
</comment>
<evidence type="ECO:0000256" key="6">
    <source>
        <dbReference type="ARBA" id="ARBA00016139"/>
    </source>
</evidence>
<dbReference type="CDD" id="cd07989">
    <property type="entry name" value="LPLAT_AGPAT-like"/>
    <property type="match status" value="1"/>
</dbReference>
<comment type="similarity">
    <text evidence="4 9">Belongs to the 1-acyl-sn-glycerol-3-phosphate acyltransferase family.</text>
</comment>
<dbReference type="GO" id="GO:0016020">
    <property type="term" value="C:membrane"/>
    <property type="evidence" value="ECO:0007669"/>
    <property type="project" value="InterPro"/>
</dbReference>
<dbReference type="PANTHER" id="PTHR10434">
    <property type="entry name" value="1-ACYL-SN-GLYCEROL-3-PHOSPHATE ACYLTRANSFERASE"/>
    <property type="match status" value="1"/>
</dbReference>
<evidence type="ECO:0000259" key="11">
    <source>
        <dbReference type="SMART" id="SM00563"/>
    </source>
</evidence>
<reference evidence="12 13" key="1">
    <citation type="submission" date="2019-02" db="EMBL/GenBank/DDBJ databases">
        <title>Genomic Encyclopedia of Archaeal and Bacterial Type Strains, Phase II (KMG-II): from individual species to whole genera.</title>
        <authorList>
            <person name="Goeker M."/>
        </authorList>
    </citation>
    <scope>NUCLEOTIDE SEQUENCE [LARGE SCALE GENOMIC DNA]</scope>
    <source>
        <strain evidence="12 13">DSM 18101</strain>
    </source>
</reference>
<feature type="transmembrane region" description="Helical" evidence="10">
    <location>
        <begin position="34"/>
        <end position="56"/>
    </location>
</feature>
<evidence type="ECO:0000256" key="1">
    <source>
        <dbReference type="ARBA" id="ARBA00001141"/>
    </source>
</evidence>